<accession>A0AAU7CMZ6</accession>
<sequence>MKRITLAMLEVTNGSLPPAILDFQAGLNVLSGKENRGKSYAFSCLDFLFGAKAPPESNRHSTGYERATLYFSTSDRKRGVMRREFKDGGAEMLPYHPLDSDVPGDGWKKLTKGHSSKRESLAGYWLDAMGITPTSLRGNASGSLKALTIRYIAHLILIDELRIMDKRSPAKSSQVVAWPADIDALAYVMNARLNPPEVAVAVVQAISMPPGVREWIITEIARIDVQIEESATESNPGDDELTLVSRRAEEFAAASDSAASELREVLVKITDAQTSLTAARSQQTASREVLERLKLLREYYESDLRRLAAVNETAFLLEQLNQVPCPTCFHPFDAESLAASDVAKDYLRDIQRGTKAEAKKIARIQADLDETLASARQGNEQARGSERFWSDVLEFMRSMAEGQSKRVAQAHAEVTKTFSELGRLAQRKSLKDRRNELLAQLGEMPAEEVEVPADREDGKTQFDQAAVDDFCGIVAAILEAWKWNYTPRPIAVELDLSTLELKVSGSARSSFGKAARALLSSAFLIGLMDYCLGKDLPHPGFVVLDSPLTTKQDSRVASDADEVGAEVSDDVLNAFFEHLALNYSDRQVIIIDNKEPPQHLMPRINHIRFGDDRLATRAGFFG</sequence>
<proteinExistence type="predicted"/>
<evidence type="ECO:0000313" key="1">
    <source>
        <dbReference type="EMBL" id="XBH06287.1"/>
    </source>
</evidence>
<name>A0AAU7CMZ6_9BACT</name>
<dbReference type="Gene3D" id="3.40.50.300">
    <property type="entry name" value="P-loop containing nucleotide triphosphate hydrolases"/>
    <property type="match status" value="1"/>
</dbReference>
<organism evidence="1">
    <name type="scientific">Singulisphaera sp. Ch08</name>
    <dbReference type="NCBI Taxonomy" id="3120278"/>
    <lineage>
        <taxon>Bacteria</taxon>
        <taxon>Pseudomonadati</taxon>
        <taxon>Planctomycetota</taxon>
        <taxon>Planctomycetia</taxon>
        <taxon>Isosphaerales</taxon>
        <taxon>Isosphaeraceae</taxon>
        <taxon>Singulisphaera</taxon>
    </lineage>
</organism>
<dbReference type="EMBL" id="CP155447">
    <property type="protein sequence ID" value="XBH06287.1"/>
    <property type="molecule type" value="Genomic_DNA"/>
</dbReference>
<dbReference type="InterPro" id="IPR027417">
    <property type="entry name" value="P-loop_NTPase"/>
</dbReference>
<gene>
    <name evidence="1" type="ORF">V5E97_09685</name>
</gene>
<dbReference type="AlphaFoldDB" id="A0AAU7CMZ6"/>
<dbReference type="RefSeq" id="WP_406699137.1">
    <property type="nucleotide sequence ID" value="NZ_CP155447.1"/>
</dbReference>
<protein>
    <recommendedName>
        <fullName evidence="2">Rad50/SbcC-type AAA domain-containing protein</fullName>
    </recommendedName>
</protein>
<evidence type="ECO:0008006" key="2">
    <source>
        <dbReference type="Google" id="ProtNLM"/>
    </source>
</evidence>
<reference evidence="1" key="1">
    <citation type="submission" date="2024-05" db="EMBL/GenBank/DDBJ databases">
        <title>Planctomycetes of the genus Singulisphaera possess chitinolytic capabilities.</title>
        <authorList>
            <person name="Ivanova A."/>
        </authorList>
    </citation>
    <scope>NUCLEOTIDE SEQUENCE</scope>
    <source>
        <strain evidence="1">Ch08T</strain>
    </source>
</reference>